<dbReference type="EMBL" id="LQNU01000082">
    <property type="protein sequence ID" value="KZE75699.1"/>
    <property type="molecule type" value="Genomic_DNA"/>
</dbReference>
<dbReference type="OrthoDB" id="5702951at2"/>
<gene>
    <name evidence="1" type="ORF">AV926_16815</name>
</gene>
<name>A0A161RWB6_9FLAO</name>
<dbReference type="InterPro" id="IPR021326">
    <property type="entry name" value="DUF2931"/>
</dbReference>
<reference evidence="1 2" key="1">
    <citation type="submission" date="2016-01" db="EMBL/GenBank/DDBJ databases">
        <title>Whole genome sequencing of Myroides marinus L41.</title>
        <authorList>
            <person name="Hong K.W."/>
        </authorList>
    </citation>
    <scope>NUCLEOTIDE SEQUENCE [LARGE SCALE GENOMIC DNA]</scope>
    <source>
        <strain evidence="1 2">L41</strain>
    </source>
</reference>
<evidence type="ECO:0008006" key="3">
    <source>
        <dbReference type="Google" id="ProtNLM"/>
    </source>
</evidence>
<evidence type="ECO:0000313" key="1">
    <source>
        <dbReference type="EMBL" id="KZE75699.1"/>
    </source>
</evidence>
<dbReference type="Proteomes" id="UP000076630">
    <property type="component" value="Unassembled WGS sequence"/>
</dbReference>
<organism evidence="1 2">
    <name type="scientific">Myroides marinus</name>
    <dbReference type="NCBI Taxonomy" id="703342"/>
    <lineage>
        <taxon>Bacteria</taxon>
        <taxon>Pseudomonadati</taxon>
        <taxon>Bacteroidota</taxon>
        <taxon>Flavobacteriia</taxon>
        <taxon>Flavobacteriales</taxon>
        <taxon>Flavobacteriaceae</taxon>
        <taxon>Myroides</taxon>
    </lineage>
</organism>
<dbReference type="RefSeq" id="WP_038988365.1">
    <property type="nucleotide sequence ID" value="NZ_JWJO01000102.1"/>
</dbReference>
<sequence length="372" mass="43396">MNIGAIVRIFLLVLIFSSCIKNKQSRESESTFSGELYEWYAQESWDGRFPMYFHQGYYILEDGSTKYIPNGYSAGDWGQGLATHIGNQDGSALPVGLSVKFVSFAEKKCYGGEFELPIDTIKKYFEKRDIDEGNGEYYPYRYIITGITPGGTVVVWIDALFGQIEIARFQAKEIDLSVKEIWPSSDISEEEFYNIERSDPDKYEYIKKHGLPLGIWDKYRSRFNWELQWELPKGYEVYQYKLAMYNAEKVNPILFFKENPYDSFKGKSKALPIFTTLIINKKDTPEFNYVVMRYDFEELYAIMSKALNKDTLISVHIKVDDNFSTKWYVEMEGKEYPLKGREPVIIRIGEGTEQDGNWQTYQDYLKNPNKAI</sequence>
<dbReference type="AlphaFoldDB" id="A0A161RWB6"/>
<comment type="caution">
    <text evidence="1">The sequence shown here is derived from an EMBL/GenBank/DDBJ whole genome shotgun (WGS) entry which is preliminary data.</text>
</comment>
<evidence type="ECO:0000313" key="2">
    <source>
        <dbReference type="Proteomes" id="UP000076630"/>
    </source>
</evidence>
<keyword evidence="2" id="KW-1185">Reference proteome</keyword>
<dbReference type="Pfam" id="PF11153">
    <property type="entry name" value="DUF2931"/>
    <property type="match status" value="1"/>
</dbReference>
<protein>
    <recommendedName>
        <fullName evidence="3">DUF2931 domain-containing protein</fullName>
    </recommendedName>
</protein>
<proteinExistence type="predicted"/>
<accession>A0A161RWB6</accession>